<dbReference type="GO" id="GO:0015891">
    <property type="term" value="P:siderophore transport"/>
    <property type="evidence" value="ECO:0007669"/>
    <property type="project" value="InterPro"/>
</dbReference>
<comment type="similarity">
    <text evidence="2 10">Belongs to the TonB family.</text>
</comment>
<proteinExistence type="inferred from homology"/>
<comment type="subcellular location">
    <subcellularLocation>
        <location evidence="1 10">Cell inner membrane</location>
        <topology evidence="1 10">Single-pass membrane protein</topology>
        <orientation evidence="1 10">Periplasmic side</orientation>
    </subcellularLocation>
</comment>
<evidence type="ECO:0000256" key="4">
    <source>
        <dbReference type="ARBA" id="ARBA00022475"/>
    </source>
</evidence>
<dbReference type="InterPro" id="IPR003538">
    <property type="entry name" value="TonB"/>
</dbReference>
<dbReference type="OrthoDB" id="1628901at2"/>
<dbReference type="SUPFAM" id="SSF74653">
    <property type="entry name" value="TolA/TonB C-terminal domain"/>
    <property type="match status" value="1"/>
</dbReference>
<keyword evidence="8 10" id="KW-1133">Transmembrane helix</keyword>
<dbReference type="AlphaFoldDB" id="A0A3D8M376"/>
<evidence type="ECO:0000256" key="9">
    <source>
        <dbReference type="ARBA" id="ARBA00023136"/>
    </source>
</evidence>
<keyword evidence="9 10" id="KW-0472">Membrane</keyword>
<dbReference type="GO" id="GO:0031992">
    <property type="term" value="F:energy transducer activity"/>
    <property type="evidence" value="ECO:0007669"/>
    <property type="project" value="InterPro"/>
</dbReference>
<dbReference type="PANTHER" id="PTHR33446">
    <property type="entry name" value="PROTEIN TONB-RELATED"/>
    <property type="match status" value="1"/>
</dbReference>
<dbReference type="InterPro" id="IPR006260">
    <property type="entry name" value="TonB/TolA_C"/>
</dbReference>
<name>A0A3D8M376_9ALTE</name>
<dbReference type="InterPro" id="IPR051045">
    <property type="entry name" value="TonB-dependent_transducer"/>
</dbReference>
<keyword evidence="13" id="KW-1185">Reference proteome</keyword>
<feature type="transmembrane region" description="Helical" evidence="10">
    <location>
        <begin position="53"/>
        <end position="72"/>
    </location>
</feature>
<dbReference type="GO" id="GO:0055085">
    <property type="term" value="P:transmembrane transport"/>
    <property type="evidence" value="ECO:0007669"/>
    <property type="project" value="InterPro"/>
</dbReference>
<keyword evidence="7 10" id="KW-0653">Protein transport</keyword>
<evidence type="ECO:0000256" key="5">
    <source>
        <dbReference type="ARBA" id="ARBA00022519"/>
    </source>
</evidence>
<evidence type="ECO:0000313" key="13">
    <source>
        <dbReference type="Proteomes" id="UP000256561"/>
    </source>
</evidence>
<evidence type="ECO:0000256" key="3">
    <source>
        <dbReference type="ARBA" id="ARBA00022448"/>
    </source>
</evidence>
<dbReference type="GO" id="GO:0015031">
    <property type="term" value="P:protein transport"/>
    <property type="evidence" value="ECO:0007669"/>
    <property type="project" value="UniProtKB-UniRule"/>
</dbReference>
<evidence type="ECO:0000256" key="2">
    <source>
        <dbReference type="ARBA" id="ARBA00006555"/>
    </source>
</evidence>
<keyword evidence="5 10" id="KW-0997">Cell inner membrane</keyword>
<keyword evidence="10" id="KW-0735">Signal-anchor</keyword>
<evidence type="ECO:0000313" key="12">
    <source>
        <dbReference type="EMBL" id="RDV24091.1"/>
    </source>
</evidence>
<dbReference type="PANTHER" id="PTHR33446:SF14">
    <property type="entry name" value="PROTEIN TONB"/>
    <property type="match status" value="1"/>
</dbReference>
<dbReference type="PROSITE" id="PS52015">
    <property type="entry name" value="TONB_CTD"/>
    <property type="match status" value="1"/>
</dbReference>
<evidence type="ECO:0000256" key="7">
    <source>
        <dbReference type="ARBA" id="ARBA00022927"/>
    </source>
</evidence>
<comment type="function">
    <text evidence="10">Interacts with outer membrane receptor proteins that carry out high-affinity binding and energy dependent uptake into the periplasmic space of specific substrates. It could act to transduce energy from the cytoplasmic membrane to specific energy-requiring processes in the outer membrane, resulting in the release into the periplasm of ligands bound by these outer membrane proteins.</text>
</comment>
<dbReference type="EMBL" id="QRHA01000014">
    <property type="protein sequence ID" value="RDV24091.1"/>
    <property type="molecule type" value="Genomic_DNA"/>
</dbReference>
<keyword evidence="6 10" id="KW-0812">Transmembrane</keyword>
<dbReference type="InterPro" id="IPR037682">
    <property type="entry name" value="TonB_C"/>
</dbReference>
<dbReference type="Gene3D" id="3.30.1150.10">
    <property type="match status" value="1"/>
</dbReference>
<reference evidence="13" key="1">
    <citation type="submission" date="2018-08" db="EMBL/GenBank/DDBJ databases">
        <authorList>
            <person name="Zhang J."/>
            <person name="Du Z.-J."/>
        </authorList>
    </citation>
    <scope>NUCLEOTIDE SEQUENCE [LARGE SCALE GENOMIC DNA]</scope>
    <source>
        <strain evidence="13">KCTC 52655</strain>
    </source>
</reference>
<sequence>MYFISTIGLLPITGKKVELFHPFFDCDSFYQKKEKLMHTITYSDTAFIHGVRLLTHIAMGVAITFGLFVLMAKLIENNDVGSVAPQAEPIGPIILAIEDPETITKDPIKPREKPVTRPQTPRTEVEITPNQIEPHFSLVPPGIGNSIEIKPEFGAGASDMAATPQLRVDPSYPPEAARDGIEGWVKLGFSITASGGVADIVVLDAEPKRIFDRAAKKALSKWKYKPKMENGSPVSQSNMYVLLEFNLNQ</sequence>
<dbReference type="GO" id="GO:0005886">
    <property type="term" value="C:plasma membrane"/>
    <property type="evidence" value="ECO:0007669"/>
    <property type="project" value="UniProtKB-SubCell"/>
</dbReference>
<keyword evidence="4 10" id="KW-1003">Cell membrane</keyword>
<comment type="caution">
    <text evidence="12">The sequence shown here is derived from an EMBL/GenBank/DDBJ whole genome shotgun (WGS) entry which is preliminary data.</text>
</comment>
<protein>
    <recommendedName>
        <fullName evidence="10">Protein TonB</fullName>
    </recommendedName>
</protein>
<dbReference type="NCBIfam" id="TIGR01352">
    <property type="entry name" value="tonB_Cterm"/>
    <property type="match status" value="1"/>
</dbReference>
<dbReference type="PRINTS" id="PR01374">
    <property type="entry name" value="TONBPROTEIN"/>
</dbReference>
<gene>
    <name evidence="12" type="ORF">DXV75_15495</name>
</gene>
<keyword evidence="3 10" id="KW-0813">Transport</keyword>
<evidence type="ECO:0000256" key="10">
    <source>
        <dbReference type="RuleBase" id="RU362123"/>
    </source>
</evidence>
<dbReference type="Proteomes" id="UP000256561">
    <property type="component" value="Unassembled WGS sequence"/>
</dbReference>
<dbReference type="GO" id="GO:0030288">
    <property type="term" value="C:outer membrane-bounded periplasmic space"/>
    <property type="evidence" value="ECO:0007669"/>
    <property type="project" value="InterPro"/>
</dbReference>
<organism evidence="12 13">
    <name type="scientific">Alteromonas aestuariivivens</name>
    <dbReference type="NCBI Taxonomy" id="1938339"/>
    <lineage>
        <taxon>Bacteria</taxon>
        <taxon>Pseudomonadati</taxon>
        <taxon>Pseudomonadota</taxon>
        <taxon>Gammaproteobacteria</taxon>
        <taxon>Alteromonadales</taxon>
        <taxon>Alteromonadaceae</taxon>
        <taxon>Alteromonas/Salinimonas group</taxon>
        <taxon>Alteromonas</taxon>
    </lineage>
</organism>
<evidence type="ECO:0000256" key="1">
    <source>
        <dbReference type="ARBA" id="ARBA00004383"/>
    </source>
</evidence>
<dbReference type="Pfam" id="PF03544">
    <property type="entry name" value="TonB_C"/>
    <property type="match status" value="1"/>
</dbReference>
<evidence type="ECO:0000256" key="8">
    <source>
        <dbReference type="ARBA" id="ARBA00022989"/>
    </source>
</evidence>
<evidence type="ECO:0000259" key="11">
    <source>
        <dbReference type="PROSITE" id="PS52015"/>
    </source>
</evidence>
<feature type="domain" description="TonB C-terminal" evidence="11">
    <location>
        <begin position="157"/>
        <end position="249"/>
    </location>
</feature>
<evidence type="ECO:0000256" key="6">
    <source>
        <dbReference type="ARBA" id="ARBA00022692"/>
    </source>
</evidence>
<accession>A0A3D8M376</accession>